<comment type="caution">
    <text evidence="1">The sequence shown here is derived from an EMBL/GenBank/DDBJ whole genome shotgun (WGS) entry which is preliminary data.</text>
</comment>
<accession>A0A8J8B461</accession>
<organism evidence="1 2">
    <name type="scientific">Sinanaerobacter chloroacetimidivorans</name>
    <dbReference type="NCBI Taxonomy" id="2818044"/>
    <lineage>
        <taxon>Bacteria</taxon>
        <taxon>Bacillati</taxon>
        <taxon>Bacillota</taxon>
        <taxon>Clostridia</taxon>
        <taxon>Peptostreptococcales</taxon>
        <taxon>Anaerovoracaceae</taxon>
        <taxon>Sinanaerobacter</taxon>
    </lineage>
</organism>
<dbReference type="RefSeq" id="WP_227019154.1">
    <property type="nucleotide sequence ID" value="NZ_JAGSND010000010.1"/>
</dbReference>
<gene>
    <name evidence="1" type="ORF">KCX82_14115</name>
</gene>
<proteinExistence type="predicted"/>
<evidence type="ECO:0000313" key="1">
    <source>
        <dbReference type="EMBL" id="MBR0599020.1"/>
    </source>
</evidence>
<reference evidence="1" key="2">
    <citation type="submission" date="2021-04" db="EMBL/GenBank/DDBJ databases">
        <authorList>
            <person name="Liu J."/>
        </authorList>
    </citation>
    <scope>NUCLEOTIDE SEQUENCE</scope>
    <source>
        <strain evidence="1">BAD-6</strain>
    </source>
</reference>
<keyword evidence="2" id="KW-1185">Reference proteome</keyword>
<protein>
    <submittedName>
        <fullName evidence="1">Uncharacterized protein</fullName>
    </submittedName>
</protein>
<sequence length="199" mass="24390">MNFIDAHKIVHNYAGAMAKGADDNALLFRPLSYIPFQNKDKVIDAHKIFYSHMIFYNTRTQEQYEQYNNILKFLKFFVPDDIYKSVIKLVKKNKMKEASTFMSDYIDKPSYRLEEVEDYFSTMIDIKNQSLELYDKNEIKTMEDLIYNYCIRAYQHANIEYKEEYFYYFFKFDVMKDYVDDVNYIKYYHKYRDYILNNQ</sequence>
<dbReference type="Proteomes" id="UP000675664">
    <property type="component" value="Unassembled WGS sequence"/>
</dbReference>
<reference evidence="1" key="1">
    <citation type="submission" date="2021-04" db="EMBL/GenBank/DDBJ databases">
        <title>Sinoanaerobacter chloroacetimidivorans sp. nov., an obligate anaerobic bacterium isolated from anaerobic sludge.</title>
        <authorList>
            <person name="Bao Y."/>
        </authorList>
    </citation>
    <scope>NUCLEOTIDE SEQUENCE</scope>
    <source>
        <strain evidence="1">BAD-6</strain>
    </source>
</reference>
<dbReference type="EMBL" id="JAGSND010000010">
    <property type="protein sequence ID" value="MBR0599020.1"/>
    <property type="molecule type" value="Genomic_DNA"/>
</dbReference>
<dbReference type="AlphaFoldDB" id="A0A8J8B461"/>
<evidence type="ECO:0000313" key="2">
    <source>
        <dbReference type="Proteomes" id="UP000675664"/>
    </source>
</evidence>
<name>A0A8J8B461_9FIRM</name>